<feature type="signal peptide" evidence="1">
    <location>
        <begin position="1"/>
        <end position="33"/>
    </location>
</feature>
<reference evidence="2" key="1">
    <citation type="submission" date="2023-06" db="EMBL/GenBank/DDBJ databases">
        <title>Genome-scale phylogeny and comparative genomics of the fungal order Sordariales.</title>
        <authorList>
            <consortium name="Lawrence Berkeley National Laboratory"/>
            <person name="Hensen N."/>
            <person name="Bonometti L."/>
            <person name="Westerberg I."/>
            <person name="Brannstrom I.O."/>
            <person name="Guillou S."/>
            <person name="Cros-Aarteil S."/>
            <person name="Calhoun S."/>
            <person name="Haridas S."/>
            <person name="Kuo A."/>
            <person name="Mondo S."/>
            <person name="Pangilinan J."/>
            <person name="Riley R."/>
            <person name="Labutti K."/>
            <person name="Andreopoulos B."/>
            <person name="Lipzen A."/>
            <person name="Chen C."/>
            <person name="Yanf M."/>
            <person name="Daum C."/>
            <person name="Ng V."/>
            <person name="Clum A."/>
            <person name="Steindorff A."/>
            <person name="Ohm R."/>
            <person name="Martin F."/>
            <person name="Silar P."/>
            <person name="Natvig D."/>
            <person name="Lalanne C."/>
            <person name="Gautier V."/>
            <person name="Ament-Velasquez S.L."/>
            <person name="Kruys A."/>
            <person name="Hutchinson M.I."/>
            <person name="Powell A.J."/>
            <person name="Barry K."/>
            <person name="Miller A.N."/>
            <person name="Grigoriev I.V."/>
            <person name="Debuchy R."/>
            <person name="Gladieux P."/>
            <person name="Thoren M.H."/>
            <person name="Johannesson H."/>
        </authorList>
    </citation>
    <scope>NUCLEOTIDE SEQUENCE</scope>
    <source>
        <strain evidence="2">SMH2532-1</strain>
    </source>
</reference>
<dbReference type="Proteomes" id="UP001174936">
    <property type="component" value="Unassembled WGS sequence"/>
</dbReference>
<evidence type="ECO:0000313" key="3">
    <source>
        <dbReference type="Proteomes" id="UP001174936"/>
    </source>
</evidence>
<keyword evidence="3" id="KW-1185">Reference proteome</keyword>
<feature type="chain" id="PRO_5041342198" description="Cellulase" evidence="1">
    <location>
        <begin position="34"/>
        <end position="108"/>
    </location>
</feature>
<proteinExistence type="predicted"/>
<dbReference type="AlphaFoldDB" id="A0AA39XUN3"/>
<dbReference type="EMBL" id="JAULSV010000006">
    <property type="protein sequence ID" value="KAK0640562.1"/>
    <property type="molecule type" value="Genomic_DNA"/>
</dbReference>
<keyword evidence="1" id="KW-0732">Signal</keyword>
<name>A0AA39XUN3_9PEZI</name>
<sequence length="108" mass="11321">MSLSPQKQLPSATIMLLPLFASVLPLLITPAHAVAGKSYTTWDCCKPACGDSSSSGAYNKQTMIGAPRICNINNDPFSIAAGLTEKPACGQSGMSTHTHTPCNSINRL</sequence>
<evidence type="ECO:0008006" key="4">
    <source>
        <dbReference type="Google" id="ProtNLM"/>
    </source>
</evidence>
<evidence type="ECO:0000256" key="1">
    <source>
        <dbReference type="SAM" id="SignalP"/>
    </source>
</evidence>
<accession>A0AA39XUN3</accession>
<comment type="caution">
    <text evidence="2">The sequence shown here is derived from an EMBL/GenBank/DDBJ whole genome shotgun (WGS) entry which is preliminary data.</text>
</comment>
<protein>
    <recommendedName>
        <fullName evidence="4">Cellulase</fullName>
    </recommendedName>
</protein>
<organism evidence="2 3">
    <name type="scientific">Cercophora newfieldiana</name>
    <dbReference type="NCBI Taxonomy" id="92897"/>
    <lineage>
        <taxon>Eukaryota</taxon>
        <taxon>Fungi</taxon>
        <taxon>Dikarya</taxon>
        <taxon>Ascomycota</taxon>
        <taxon>Pezizomycotina</taxon>
        <taxon>Sordariomycetes</taxon>
        <taxon>Sordariomycetidae</taxon>
        <taxon>Sordariales</taxon>
        <taxon>Lasiosphaeriaceae</taxon>
        <taxon>Cercophora</taxon>
    </lineage>
</organism>
<evidence type="ECO:0000313" key="2">
    <source>
        <dbReference type="EMBL" id="KAK0640562.1"/>
    </source>
</evidence>
<gene>
    <name evidence="2" type="ORF">B0T16DRAFT_495463</name>
</gene>